<protein>
    <submittedName>
        <fullName evidence="1">Uncharacterized protein</fullName>
    </submittedName>
</protein>
<gene>
    <name evidence="1" type="primary">ORF74165</name>
</gene>
<reference evidence="1" key="1">
    <citation type="submission" date="2014-12" db="EMBL/GenBank/DDBJ databases">
        <title>Insight into the proteome of Arion vulgaris.</title>
        <authorList>
            <person name="Aradska J."/>
            <person name="Bulat T."/>
            <person name="Smidak R."/>
            <person name="Sarate P."/>
            <person name="Gangsoo J."/>
            <person name="Sialana F."/>
            <person name="Bilban M."/>
            <person name="Lubec G."/>
        </authorList>
    </citation>
    <scope>NUCLEOTIDE SEQUENCE</scope>
    <source>
        <tissue evidence="1">Skin</tissue>
    </source>
</reference>
<evidence type="ECO:0000313" key="1">
    <source>
        <dbReference type="EMBL" id="CEK70440.1"/>
    </source>
</evidence>
<proteinExistence type="predicted"/>
<dbReference type="AlphaFoldDB" id="A0A0B6ZRV9"/>
<name>A0A0B6ZRV9_9EUPU</name>
<dbReference type="EMBL" id="HACG01023575">
    <property type="protein sequence ID" value="CEK70440.1"/>
    <property type="molecule type" value="Transcribed_RNA"/>
</dbReference>
<sequence>MYYVIVHHHHIFNNLPAWLAHSHMVATHTLLSSLYIHLLHDHTTIDEVMIQSSWGLGLNVEEVGMRGWMENIFDQ</sequence>
<accession>A0A0B6ZRV9</accession>
<organism evidence="1">
    <name type="scientific">Arion vulgaris</name>
    <dbReference type="NCBI Taxonomy" id="1028688"/>
    <lineage>
        <taxon>Eukaryota</taxon>
        <taxon>Metazoa</taxon>
        <taxon>Spiralia</taxon>
        <taxon>Lophotrochozoa</taxon>
        <taxon>Mollusca</taxon>
        <taxon>Gastropoda</taxon>
        <taxon>Heterobranchia</taxon>
        <taxon>Euthyneura</taxon>
        <taxon>Panpulmonata</taxon>
        <taxon>Eupulmonata</taxon>
        <taxon>Stylommatophora</taxon>
        <taxon>Helicina</taxon>
        <taxon>Arionoidea</taxon>
        <taxon>Arionidae</taxon>
        <taxon>Arion</taxon>
    </lineage>
</organism>